<sequence length="252" mass="28717">MILQVKDLNFSYSNQKILENISFAVKKGEIISVLGPNGVGKSTLVKCLAQIYKEQQANVFYKQKSLLEYKPKLLAQEIAYVPQNLEINFPLTVKEFVLLGRKPYIKWNISQKDNQIAAEIMAKLSIENLSKRNLQNLSGGEKQKVSLARALAQKPELIILDEPTSNLDLNHQLELIKILNSLANKKDLTVIMVLHDLNLALNYTDKCLLLNQKKVYAYGKAEEVLTSKNIKEVYQVESEIIKKNKKKYLLTI</sequence>
<dbReference type="FunFam" id="3.40.50.300:FF:000134">
    <property type="entry name" value="Iron-enterobactin ABC transporter ATP-binding protein"/>
    <property type="match status" value="1"/>
</dbReference>
<reference evidence="6 7" key="2">
    <citation type="journal article" date="2011" name="Stand. Genomic Sci.">
        <title>Complete genome sequence of the extremely halophilic Halanaerobium praevalens type strain (GSL).</title>
        <authorList>
            <person name="Ivanova N."/>
            <person name="Sikorski J."/>
            <person name="Chertkov O."/>
            <person name="Nolan M."/>
            <person name="Lucas S."/>
            <person name="Hammon N."/>
            <person name="Deshpande S."/>
            <person name="Cheng J.F."/>
            <person name="Tapia R."/>
            <person name="Han C."/>
            <person name="Goodwin L."/>
            <person name="Pitluck S."/>
            <person name="Huntemann M."/>
            <person name="Liolios K."/>
            <person name="Pagani I."/>
            <person name="Mavromatis K."/>
            <person name="Ovchinikova G."/>
            <person name="Pati A."/>
            <person name="Chen A."/>
            <person name="Palaniappan K."/>
            <person name="Land M."/>
            <person name="Hauser L."/>
            <person name="Brambilla E.M."/>
            <person name="Kannan K.P."/>
            <person name="Rohde M."/>
            <person name="Tindall B.J."/>
            <person name="Goker M."/>
            <person name="Detter J.C."/>
            <person name="Woyke T."/>
            <person name="Bristow J."/>
            <person name="Eisen J.A."/>
            <person name="Markowitz V."/>
            <person name="Hugenholtz P."/>
            <person name="Kyrpides N.C."/>
            <person name="Klenk H.P."/>
            <person name="Lapidus A."/>
        </authorList>
    </citation>
    <scope>NUCLEOTIDE SEQUENCE [LARGE SCALE GENOMIC DNA]</scope>
    <source>
        <strain evidence="7">ATCC 33744 / DSM 2228 / GSL</strain>
    </source>
</reference>
<reference evidence="7" key="1">
    <citation type="submission" date="2010-10" db="EMBL/GenBank/DDBJ databases">
        <title>The complete genome of Halanaerobium praevalens DSM 2228.</title>
        <authorList>
            <consortium name="US DOE Joint Genome Institute (JGI-PGF)"/>
            <person name="Lucas S."/>
            <person name="Copeland A."/>
            <person name="Lapidus A."/>
            <person name="Glavina del Rio T."/>
            <person name="Dalin E."/>
            <person name="Tice H."/>
            <person name="Bruce D."/>
            <person name="Goodwin L."/>
            <person name="Pitluck S."/>
            <person name="Kyrpides N."/>
            <person name="Mavromatis K."/>
            <person name="Ivanova N."/>
            <person name="Ovchinnikova G."/>
            <person name="Chertkov O."/>
            <person name="Detter J.C."/>
            <person name="Han C."/>
            <person name="Larimer F."/>
            <person name="Land M."/>
            <person name="Hauser L."/>
            <person name="Markowitz V."/>
            <person name="Cheng J.-F."/>
            <person name="Hugenholtz P."/>
            <person name="Woyke T."/>
            <person name="Wu D."/>
            <person name="Tindall B."/>
            <person name="Pomrenke H.G."/>
            <person name="Brambilla E."/>
            <person name="Klenk H.-P."/>
            <person name="Eisen J.A."/>
        </authorList>
    </citation>
    <scope>NUCLEOTIDE SEQUENCE [LARGE SCALE GENOMIC DNA]</scope>
    <source>
        <strain evidence="7">ATCC 33744 / DSM 2228 / GSL</strain>
    </source>
</reference>
<evidence type="ECO:0000259" key="5">
    <source>
        <dbReference type="PROSITE" id="PS50893"/>
    </source>
</evidence>
<evidence type="ECO:0000256" key="2">
    <source>
        <dbReference type="ARBA" id="ARBA00022448"/>
    </source>
</evidence>
<dbReference type="PROSITE" id="PS00211">
    <property type="entry name" value="ABC_TRANSPORTER_1"/>
    <property type="match status" value="1"/>
</dbReference>
<keyword evidence="4" id="KW-0067">ATP-binding</keyword>
<dbReference type="InterPro" id="IPR050153">
    <property type="entry name" value="Metal_Ion_Import_ABC"/>
</dbReference>
<dbReference type="eggNOG" id="COG1120">
    <property type="taxonomic scope" value="Bacteria"/>
</dbReference>
<keyword evidence="7" id="KW-1185">Reference proteome</keyword>
<dbReference type="Pfam" id="PF00005">
    <property type="entry name" value="ABC_tran"/>
    <property type="match status" value="1"/>
</dbReference>
<dbReference type="InterPro" id="IPR003439">
    <property type="entry name" value="ABC_transporter-like_ATP-bd"/>
</dbReference>
<proteinExistence type="inferred from homology"/>
<keyword evidence="3" id="KW-0547">Nucleotide-binding</keyword>
<dbReference type="STRING" id="572479.Hprae_1196"/>
<keyword evidence="2" id="KW-0813">Transport</keyword>
<dbReference type="Gene3D" id="3.40.50.300">
    <property type="entry name" value="P-loop containing nucleotide triphosphate hydrolases"/>
    <property type="match status" value="1"/>
</dbReference>
<dbReference type="SUPFAM" id="SSF52540">
    <property type="entry name" value="P-loop containing nucleoside triphosphate hydrolases"/>
    <property type="match status" value="1"/>
</dbReference>
<dbReference type="EMBL" id="CP002175">
    <property type="protein sequence ID" value="ADO77334.1"/>
    <property type="molecule type" value="Genomic_DNA"/>
</dbReference>
<accession>E3DM56</accession>
<dbReference type="InterPro" id="IPR003593">
    <property type="entry name" value="AAA+_ATPase"/>
</dbReference>
<dbReference type="Proteomes" id="UP000006866">
    <property type="component" value="Chromosome"/>
</dbReference>
<dbReference type="PANTHER" id="PTHR42734">
    <property type="entry name" value="METAL TRANSPORT SYSTEM ATP-BINDING PROTEIN TM_0124-RELATED"/>
    <property type="match status" value="1"/>
</dbReference>
<dbReference type="KEGG" id="hpk:Hprae_1196"/>
<evidence type="ECO:0000313" key="7">
    <source>
        <dbReference type="Proteomes" id="UP000006866"/>
    </source>
</evidence>
<dbReference type="HOGENOM" id="CLU_000604_1_11_9"/>
<name>E3DM56_HALPG</name>
<evidence type="ECO:0000256" key="4">
    <source>
        <dbReference type="ARBA" id="ARBA00022840"/>
    </source>
</evidence>
<gene>
    <name evidence="6" type="ordered locus">Hprae_1196</name>
</gene>
<evidence type="ECO:0000256" key="1">
    <source>
        <dbReference type="ARBA" id="ARBA00005417"/>
    </source>
</evidence>
<dbReference type="PROSITE" id="PS50893">
    <property type="entry name" value="ABC_TRANSPORTER_2"/>
    <property type="match status" value="1"/>
</dbReference>
<dbReference type="RefSeq" id="WP_014553361.1">
    <property type="nucleotide sequence ID" value="NC_017455.1"/>
</dbReference>
<dbReference type="AlphaFoldDB" id="E3DM56"/>
<dbReference type="CDD" id="cd03235">
    <property type="entry name" value="ABC_Metallic_Cations"/>
    <property type="match status" value="1"/>
</dbReference>
<feature type="domain" description="ABC transporter" evidence="5">
    <location>
        <begin position="3"/>
        <end position="237"/>
    </location>
</feature>
<dbReference type="PANTHER" id="PTHR42734:SF6">
    <property type="entry name" value="MOLYBDATE IMPORT ATP-BINDING PROTEIN MOLC"/>
    <property type="match status" value="1"/>
</dbReference>
<dbReference type="GO" id="GO:0016887">
    <property type="term" value="F:ATP hydrolysis activity"/>
    <property type="evidence" value="ECO:0007669"/>
    <property type="project" value="InterPro"/>
</dbReference>
<evidence type="ECO:0000256" key="3">
    <source>
        <dbReference type="ARBA" id="ARBA00022741"/>
    </source>
</evidence>
<dbReference type="InterPro" id="IPR027417">
    <property type="entry name" value="P-loop_NTPase"/>
</dbReference>
<dbReference type="OrthoDB" id="9799337at2"/>
<evidence type="ECO:0000313" key="6">
    <source>
        <dbReference type="EMBL" id="ADO77334.1"/>
    </source>
</evidence>
<dbReference type="PATRIC" id="fig|572479.3.peg.1208"/>
<organism evidence="6 7">
    <name type="scientific">Halanaerobium praevalens (strain ATCC 33744 / DSM 2228 / GSL)</name>
    <dbReference type="NCBI Taxonomy" id="572479"/>
    <lineage>
        <taxon>Bacteria</taxon>
        <taxon>Bacillati</taxon>
        <taxon>Bacillota</taxon>
        <taxon>Clostridia</taxon>
        <taxon>Halanaerobiales</taxon>
        <taxon>Halanaerobiaceae</taxon>
        <taxon>Halanaerobium</taxon>
    </lineage>
</organism>
<dbReference type="GO" id="GO:0005524">
    <property type="term" value="F:ATP binding"/>
    <property type="evidence" value="ECO:0007669"/>
    <property type="project" value="UniProtKB-KW"/>
</dbReference>
<dbReference type="InterPro" id="IPR017871">
    <property type="entry name" value="ABC_transporter-like_CS"/>
</dbReference>
<comment type="similarity">
    <text evidence="1">Belongs to the ABC transporter superfamily.</text>
</comment>
<dbReference type="SMART" id="SM00382">
    <property type="entry name" value="AAA"/>
    <property type="match status" value="1"/>
</dbReference>
<protein>
    <submittedName>
        <fullName evidence="6">ABC transporter related protein</fullName>
    </submittedName>
</protein>